<dbReference type="InterPro" id="IPR020828">
    <property type="entry name" value="GlycerAld_3-P_DH_NAD(P)-bd"/>
</dbReference>
<dbReference type="SUPFAM" id="SSF55347">
    <property type="entry name" value="Glyceraldehyde-3-phosphate dehydrogenase-like, C-terminal domain"/>
    <property type="match status" value="1"/>
</dbReference>
<dbReference type="AlphaFoldDB" id="A0A1J4TDW1"/>
<feature type="binding site" evidence="5">
    <location>
        <position position="129"/>
    </location>
    <ligand>
        <name>NAD(+)</name>
        <dbReference type="ChEBI" id="CHEBI:57540"/>
    </ligand>
</feature>
<dbReference type="PIRSF" id="PIRSF000149">
    <property type="entry name" value="GAP_DH"/>
    <property type="match status" value="1"/>
</dbReference>
<dbReference type="Proteomes" id="UP000183192">
    <property type="component" value="Unassembled WGS sequence"/>
</dbReference>
<feature type="binding site" evidence="4">
    <location>
        <position position="191"/>
    </location>
    <ligand>
        <name>D-glyceraldehyde 3-phosphate</name>
        <dbReference type="ChEBI" id="CHEBI:59776"/>
    </ligand>
</feature>
<evidence type="ECO:0000256" key="7">
    <source>
        <dbReference type="RuleBase" id="RU000397"/>
    </source>
</evidence>
<feature type="binding site" evidence="5">
    <location>
        <begin position="19"/>
        <end position="20"/>
    </location>
    <ligand>
        <name>NAD(+)</name>
        <dbReference type="ChEBI" id="CHEBI:57540"/>
    </ligand>
</feature>
<evidence type="ECO:0000259" key="9">
    <source>
        <dbReference type="SMART" id="SM00846"/>
    </source>
</evidence>
<accession>A0A1J4TDW1</accession>
<evidence type="ECO:0000256" key="6">
    <source>
        <dbReference type="PIRSR" id="PIRSR000149-4"/>
    </source>
</evidence>
<feature type="binding site" evidence="5">
    <location>
        <position position="325"/>
    </location>
    <ligand>
        <name>NAD(+)</name>
        <dbReference type="ChEBI" id="CHEBI:57540"/>
    </ligand>
</feature>
<dbReference type="GO" id="GO:0050661">
    <property type="term" value="F:NADP binding"/>
    <property type="evidence" value="ECO:0007669"/>
    <property type="project" value="InterPro"/>
</dbReference>
<evidence type="ECO:0000256" key="8">
    <source>
        <dbReference type="RuleBase" id="RU361160"/>
    </source>
</evidence>
<dbReference type="InterPro" id="IPR020829">
    <property type="entry name" value="GlycerAld_3-P_DH_cat"/>
</dbReference>
<dbReference type="EMBL" id="MNUU01000014">
    <property type="protein sequence ID" value="OIO08391.1"/>
    <property type="molecule type" value="Genomic_DNA"/>
</dbReference>
<evidence type="ECO:0000256" key="5">
    <source>
        <dbReference type="PIRSR" id="PIRSR000149-3"/>
    </source>
</evidence>
<feature type="domain" description="Glyceraldehyde 3-phosphate dehydrogenase NAD(P) binding" evidence="9">
    <location>
        <begin position="10"/>
        <end position="161"/>
    </location>
</feature>
<dbReference type="InterPro" id="IPR036291">
    <property type="entry name" value="NAD(P)-bd_dom_sf"/>
</dbReference>
<evidence type="ECO:0000256" key="3">
    <source>
        <dbReference type="PIRSR" id="PIRSR000149-1"/>
    </source>
</evidence>
<dbReference type="CDD" id="cd05214">
    <property type="entry name" value="GAPDH_I_N"/>
    <property type="match status" value="1"/>
</dbReference>
<dbReference type="CDD" id="cd18126">
    <property type="entry name" value="GAPDH_I_C"/>
    <property type="match status" value="1"/>
</dbReference>
<dbReference type="InterPro" id="IPR020831">
    <property type="entry name" value="GlycerAld/Erythrose_P_DH"/>
</dbReference>
<dbReference type="PANTHER" id="PTHR43148">
    <property type="entry name" value="GLYCERALDEHYDE-3-PHOSPHATE DEHYDROGENASE 2"/>
    <property type="match status" value="1"/>
</dbReference>
<evidence type="ECO:0000256" key="1">
    <source>
        <dbReference type="ARBA" id="ARBA00007406"/>
    </source>
</evidence>
<evidence type="ECO:0000313" key="11">
    <source>
        <dbReference type="Proteomes" id="UP000183192"/>
    </source>
</evidence>
<dbReference type="Pfam" id="PF00044">
    <property type="entry name" value="Gp_dh_N"/>
    <property type="match status" value="1"/>
</dbReference>
<dbReference type="SUPFAM" id="SSF51735">
    <property type="entry name" value="NAD(P)-binding Rossmann-fold domains"/>
    <property type="match status" value="1"/>
</dbReference>
<comment type="similarity">
    <text evidence="1 7">Belongs to the glyceraldehyde-3-phosphate dehydrogenase family.</text>
</comment>
<sequence>MSINKKTKGINVAINGFGRIGRSAFKALLDKKNSNFNIIAINDLTDTKTLAHLLKYDSVYGNYGRKVEFSKDSLTVNGKKYKVFAYRDPQILPWKALSIDIVLECTGFFRTKEDAFKHIKAGAKKVILSAPGKGGGVKTIVLGVNENKLSKSDKIVSMASCTTNCLASITEVVRQNFGIAKAIMTTIHSYTTDQNIVDGPHQDLRRARAAATNIVPTTTGAAIATAETIPSLKGKFDGMAVRVPVLVGSITDAVYITKKNTNESKVNQVFKKASRSAQFKNYISVTEEPIVSSDIIGNPSSAIVDLALTKVIGGNLVKVVAWYDNEWGYSNRLADLVEYIWKKRLI</sequence>
<feature type="site" description="Activates thiol group during catalysis" evidence="6">
    <location>
        <position position="188"/>
    </location>
</feature>
<name>A0A1J4TDW1_9BACT</name>
<evidence type="ECO:0000313" key="10">
    <source>
        <dbReference type="EMBL" id="OIO08391.1"/>
    </source>
</evidence>
<evidence type="ECO:0000256" key="4">
    <source>
        <dbReference type="PIRSR" id="PIRSR000149-2"/>
    </source>
</evidence>
<dbReference type="NCBIfam" id="TIGR01534">
    <property type="entry name" value="GAPDH-I"/>
    <property type="match status" value="1"/>
</dbReference>
<dbReference type="EC" id="1.2.1.-" evidence="8"/>
<dbReference type="PROSITE" id="PS00071">
    <property type="entry name" value="GAPDH"/>
    <property type="match status" value="1"/>
</dbReference>
<feature type="binding site" evidence="4">
    <location>
        <begin position="219"/>
        <end position="220"/>
    </location>
    <ligand>
        <name>D-glyceraldehyde 3-phosphate</name>
        <dbReference type="ChEBI" id="CHEBI:59776"/>
    </ligand>
</feature>
<keyword evidence="5" id="KW-0547">Nucleotide-binding</keyword>
<dbReference type="InterPro" id="IPR006424">
    <property type="entry name" value="Glyceraldehyde-3-P_DH_1"/>
</dbReference>
<reference evidence="10 11" key="1">
    <citation type="journal article" date="2016" name="Environ. Microbiol.">
        <title>Genomic resolution of a cold subsurface aquifer community provides metabolic insights for novel microbes adapted to high CO concentrations.</title>
        <authorList>
            <person name="Probst A.J."/>
            <person name="Castelle C.J."/>
            <person name="Singh A."/>
            <person name="Brown C.T."/>
            <person name="Anantharaman K."/>
            <person name="Sharon I."/>
            <person name="Hug L.A."/>
            <person name="Burstein D."/>
            <person name="Emerson J.B."/>
            <person name="Thomas B.C."/>
            <person name="Banfield J.F."/>
        </authorList>
    </citation>
    <scope>NUCLEOTIDE SEQUENCE [LARGE SCALE GENOMIC DNA]</scope>
    <source>
        <strain evidence="10">CG1_02_37_44</strain>
    </source>
</reference>
<comment type="caution">
    <text evidence="10">The sequence shown here is derived from an EMBL/GenBank/DDBJ whole genome shotgun (WGS) entry which is preliminary data.</text>
</comment>
<dbReference type="InterPro" id="IPR020830">
    <property type="entry name" value="GlycerAld_3-P_DH_AS"/>
</dbReference>
<feature type="active site" description="Nucleophile" evidence="3">
    <location>
        <position position="161"/>
    </location>
</feature>
<dbReference type="PRINTS" id="PR00078">
    <property type="entry name" value="G3PDHDRGNASE"/>
</dbReference>
<keyword evidence="5" id="KW-0520">NAD</keyword>
<feature type="binding site" evidence="5">
    <location>
        <position position="43"/>
    </location>
    <ligand>
        <name>NAD(+)</name>
        <dbReference type="ChEBI" id="CHEBI:57540"/>
    </ligand>
</feature>
<feature type="binding site" evidence="5">
    <location>
        <position position="87"/>
    </location>
    <ligand>
        <name>NAD(+)</name>
        <dbReference type="ChEBI" id="CHEBI:57540"/>
    </ligand>
</feature>
<dbReference type="GO" id="GO:0051287">
    <property type="term" value="F:NAD binding"/>
    <property type="evidence" value="ECO:0007669"/>
    <property type="project" value="InterPro"/>
</dbReference>
<dbReference type="GO" id="GO:0006006">
    <property type="term" value="P:glucose metabolic process"/>
    <property type="evidence" value="ECO:0007669"/>
    <property type="project" value="InterPro"/>
</dbReference>
<dbReference type="STRING" id="1805146.AUJ27_00790"/>
<dbReference type="Gene3D" id="3.40.50.720">
    <property type="entry name" value="NAD(P)-binding Rossmann-like Domain"/>
    <property type="match status" value="1"/>
</dbReference>
<keyword evidence="2 8" id="KW-0560">Oxidoreductase</keyword>
<gene>
    <name evidence="10" type="ORF">AUJ27_00790</name>
</gene>
<dbReference type="Pfam" id="PF02800">
    <property type="entry name" value="Gp_dh_C"/>
    <property type="match status" value="1"/>
</dbReference>
<feature type="binding site" evidence="4">
    <location>
        <position position="242"/>
    </location>
    <ligand>
        <name>D-glyceraldehyde 3-phosphate</name>
        <dbReference type="ChEBI" id="CHEBI:59776"/>
    </ligand>
</feature>
<dbReference type="GO" id="GO:0016620">
    <property type="term" value="F:oxidoreductase activity, acting on the aldehyde or oxo group of donors, NAD or NADP as acceptor"/>
    <property type="evidence" value="ECO:0007669"/>
    <property type="project" value="InterPro"/>
</dbReference>
<organism evidence="10 11">
    <name type="scientific">Candidatus Falkowbacteria bacterium CG1_02_37_44</name>
    <dbReference type="NCBI Taxonomy" id="1805146"/>
    <lineage>
        <taxon>Bacteria</taxon>
        <taxon>Candidatus Falkowiibacteriota</taxon>
    </lineage>
</organism>
<feature type="binding site" evidence="4">
    <location>
        <begin position="160"/>
        <end position="162"/>
    </location>
    <ligand>
        <name>D-glyceraldehyde 3-phosphate</name>
        <dbReference type="ChEBI" id="CHEBI:59776"/>
    </ligand>
</feature>
<dbReference type="FunFam" id="3.40.50.720:FF:000001">
    <property type="entry name" value="Glyceraldehyde-3-phosphate dehydrogenase"/>
    <property type="match status" value="1"/>
</dbReference>
<evidence type="ECO:0000256" key="2">
    <source>
        <dbReference type="ARBA" id="ARBA00023002"/>
    </source>
</evidence>
<protein>
    <recommendedName>
        <fullName evidence="8">Glyceraldehyde-3-phosphate dehydrogenase</fullName>
        <ecNumber evidence="8">1.2.1.-</ecNumber>
    </recommendedName>
</protein>
<dbReference type="Gene3D" id="3.30.360.10">
    <property type="entry name" value="Dihydrodipicolinate Reductase, domain 2"/>
    <property type="match status" value="1"/>
</dbReference>
<dbReference type="SMART" id="SM00846">
    <property type="entry name" value="Gp_dh_N"/>
    <property type="match status" value="1"/>
</dbReference>
<proteinExistence type="inferred from homology"/>
<dbReference type="FunFam" id="3.30.360.10:FF:000002">
    <property type="entry name" value="Glyceraldehyde-3-phosphate dehydrogenase"/>
    <property type="match status" value="1"/>
</dbReference>